<dbReference type="GO" id="GO:0019843">
    <property type="term" value="F:rRNA binding"/>
    <property type="evidence" value="ECO:0007669"/>
    <property type="project" value="UniProtKB-UniRule"/>
</dbReference>
<dbReference type="Gene3D" id="3.90.930.12">
    <property type="entry name" value="Ribosomal protein L6, alpha-beta domain"/>
    <property type="match status" value="2"/>
</dbReference>
<dbReference type="NCBIfam" id="TIGR03654">
    <property type="entry name" value="L6_bact"/>
    <property type="match status" value="1"/>
</dbReference>
<evidence type="ECO:0000256" key="1">
    <source>
        <dbReference type="ARBA" id="ARBA00022980"/>
    </source>
</evidence>
<evidence type="ECO:0000256" key="3">
    <source>
        <dbReference type="ARBA" id="ARBA00035454"/>
    </source>
</evidence>
<dbReference type="InterPro" id="IPR019906">
    <property type="entry name" value="Ribosomal_uL6_bac-type"/>
</dbReference>
<dbReference type="GO" id="GO:0003735">
    <property type="term" value="F:structural constituent of ribosome"/>
    <property type="evidence" value="ECO:0007669"/>
    <property type="project" value="UniProtKB-UniRule"/>
</dbReference>
<evidence type="ECO:0000256" key="4">
    <source>
        <dbReference type="NCBIfam" id="TIGR03654"/>
    </source>
</evidence>
<gene>
    <name evidence="8" type="ORF">A2803_04220</name>
</gene>
<keyword evidence="2 5" id="KW-0687">Ribonucleoprotein</keyword>
<evidence type="ECO:0000313" key="9">
    <source>
        <dbReference type="Proteomes" id="UP000178870"/>
    </source>
</evidence>
<dbReference type="InterPro" id="IPR000702">
    <property type="entry name" value="Ribosomal_uL6-like"/>
</dbReference>
<dbReference type="GO" id="GO:0022625">
    <property type="term" value="C:cytosolic large ribosomal subunit"/>
    <property type="evidence" value="ECO:0007669"/>
    <property type="project" value="UniProtKB-UniRule"/>
</dbReference>
<dbReference type="PANTHER" id="PTHR11655:SF14">
    <property type="entry name" value="LARGE RIBOSOMAL SUBUNIT PROTEIN UL6M"/>
    <property type="match status" value="1"/>
</dbReference>
<keyword evidence="6" id="KW-0699">rRNA-binding</keyword>
<keyword evidence="6" id="KW-0694">RNA-binding</keyword>
<dbReference type="AlphaFoldDB" id="A0A1F7Z1E0"/>
<organism evidence="8 9">
    <name type="scientific">Candidatus Woesebacteria bacterium RIFCSPHIGHO2_01_FULL_44_21</name>
    <dbReference type="NCBI Taxonomy" id="1802503"/>
    <lineage>
        <taxon>Bacteria</taxon>
        <taxon>Candidatus Woeseibacteriota</taxon>
    </lineage>
</organism>
<protein>
    <recommendedName>
        <fullName evidence="3 4">50S ribosomal protein L6</fullName>
    </recommendedName>
</protein>
<reference evidence="8 9" key="1">
    <citation type="journal article" date="2016" name="Nat. Commun.">
        <title>Thousands of microbial genomes shed light on interconnected biogeochemical processes in an aquifer system.</title>
        <authorList>
            <person name="Anantharaman K."/>
            <person name="Brown C.T."/>
            <person name="Hug L.A."/>
            <person name="Sharon I."/>
            <person name="Castelle C.J."/>
            <person name="Probst A.J."/>
            <person name="Thomas B.C."/>
            <person name="Singh A."/>
            <person name="Wilkins M.J."/>
            <person name="Karaoz U."/>
            <person name="Brodie E.L."/>
            <person name="Williams K.H."/>
            <person name="Hubbard S.S."/>
            <person name="Banfield J.F."/>
        </authorList>
    </citation>
    <scope>NUCLEOTIDE SEQUENCE [LARGE SCALE GENOMIC DNA]</scope>
</reference>
<proteinExistence type="inferred from homology"/>
<dbReference type="InterPro" id="IPR020040">
    <property type="entry name" value="Ribosomal_uL6_a/b-dom"/>
</dbReference>
<feature type="domain" description="Large ribosomal subunit protein uL6 alpha-beta" evidence="7">
    <location>
        <begin position="11"/>
        <end position="82"/>
    </location>
</feature>
<dbReference type="EMBL" id="MGGP01000003">
    <property type="protein sequence ID" value="OGM33377.1"/>
    <property type="molecule type" value="Genomic_DNA"/>
</dbReference>
<comment type="function">
    <text evidence="6">This protein binds to the 23S rRNA, and is important in its secondary structure. It is located near the subunit interface in the base of the L7/L12 stalk, and near the tRNA binding site of the peptidyltransferase center.</text>
</comment>
<evidence type="ECO:0000256" key="2">
    <source>
        <dbReference type="ARBA" id="ARBA00023274"/>
    </source>
</evidence>
<dbReference type="Proteomes" id="UP000178870">
    <property type="component" value="Unassembled WGS sequence"/>
</dbReference>
<feature type="domain" description="Large ribosomal subunit protein uL6 alpha-beta" evidence="7">
    <location>
        <begin position="92"/>
        <end position="163"/>
    </location>
</feature>
<evidence type="ECO:0000259" key="7">
    <source>
        <dbReference type="Pfam" id="PF00347"/>
    </source>
</evidence>
<keyword evidence="1 5" id="KW-0689">Ribosomal protein</keyword>
<dbReference type="PIRSF" id="PIRSF002162">
    <property type="entry name" value="Ribosomal_L6"/>
    <property type="match status" value="1"/>
</dbReference>
<dbReference type="InterPro" id="IPR036789">
    <property type="entry name" value="Ribosomal_uL6-like_a/b-dom_sf"/>
</dbReference>
<sequence length="180" mass="19309">MGRFGKLPVKVPVEVKVTITDNGITVAGPKGTLERTFPRLVKVAESEGNIVVEQMGGSKAARAVQGATRAHIANMVSGVLTGWKKQLEVSGPGYRAELRGRDLVLMVGHSHPVVISAPEAINFVVEKNVITVEGANKDEVGHISALIRDSRRANPYTGFGVKYTDEVVRRKVGKQAGKTE</sequence>
<evidence type="ECO:0000256" key="6">
    <source>
        <dbReference type="RuleBase" id="RU003870"/>
    </source>
</evidence>
<accession>A0A1F7Z1E0</accession>
<name>A0A1F7Z1E0_9BACT</name>
<dbReference type="Pfam" id="PF00347">
    <property type="entry name" value="Ribosomal_L6"/>
    <property type="match status" value="2"/>
</dbReference>
<dbReference type="PRINTS" id="PR00059">
    <property type="entry name" value="RIBOSOMALL6"/>
</dbReference>
<dbReference type="SUPFAM" id="SSF56053">
    <property type="entry name" value="Ribosomal protein L6"/>
    <property type="match status" value="2"/>
</dbReference>
<evidence type="ECO:0000256" key="5">
    <source>
        <dbReference type="RuleBase" id="RU003869"/>
    </source>
</evidence>
<comment type="similarity">
    <text evidence="5">Belongs to the universal ribosomal protein uL6 family.</text>
</comment>
<dbReference type="GO" id="GO:0002181">
    <property type="term" value="P:cytoplasmic translation"/>
    <property type="evidence" value="ECO:0007669"/>
    <property type="project" value="TreeGrafter"/>
</dbReference>
<dbReference type="PANTHER" id="PTHR11655">
    <property type="entry name" value="60S/50S RIBOSOMAL PROTEIN L6/L9"/>
    <property type="match status" value="1"/>
</dbReference>
<comment type="caution">
    <text evidence="8">The sequence shown here is derived from an EMBL/GenBank/DDBJ whole genome shotgun (WGS) entry which is preliminary data.</text>
</comment>
<evidence type="ECO:0000313" key="8">
    <source>
        <dbReference type="EMBL" id="OGM33377.1"/>
    </source>
</evidence>